<dbReference type="SUPFAM" id="SSF143011">
    <property type="entry name" value="RelE-like"/>
    <property type="match status" value="1"/>
</dbReference>
<dbReference type="PANTHER" id="PTHR33755">
    <property type="entry name" value="TOXIN PARE1-RELATED"/>
    <property type="match status" value="1"/>
</dbReference>
<dbReference type="Proteomes" id="UP000666369">
    <property type="component" value="Unassembled WGS sequence"/>
</dbReference>
<evidence type="ECO:0000256" key="2">
    <source>
        <dbReference type="ARBA" id="ARBA00022649"/>
    </source>
</evidence>
<dbReference type="InterPro" id="IPR035093">
    <property type="entry name" value="RelE/ParE_toxin_dom_sf"/>
</dbReference>
<reference evidence="4" key="2">
    <citation type="submission" date="2023-07" db="EMBL/GenBank/DDBJ databases">
        <title>Duganella aceri sp. nov., isolated from tree sap.</title>
        <authorList>
            <person name="Kim I.S."/>
        </authorList>
    </citation>
    <scope>NUCLEOTIDE SEQUENCE [LARGE SCALE GENOMIC DNA]</scope>
    <source>
        <strain evidence="4">SAP-35</strain>
    </source>
</reference>
<evidence type="ECO:0000313" key="4">
    <source>
        <dbReference type="Proteomes" id="UP000666369"/>
    </source>
</evidence>
<gene>
    <name evidence="3" type="ORF">GW587_01855</name>
</gene>
<organism evidence="3 4">
    <name type="scientific">Duganella aceris</name>
    <dbReference type="NCBI Taxonomy" id="2703883"/>
    <lineage>
        <taxon>Bacteria</taxon>
        <taxon>Pseudomonadati</taxon>
        <taxon>Pseudomonadota</taxon>
        <taxon>Betaproteobacteria</taxon>
        <taxon>Burkholderiales</taxon>
        <taxon>Oxalobacteraceae</taxon>
        <taxon>Telluria group</taxon>
        <taxon>Duganella</taxon>
    </lineage>
</organism>
<protein>
    <submittedName>
        <fullName evidence="3">Type II toxin-antitoxin system RelE/ParE family toxin</fullName>
    </submittedName>
</protein>
<proteinExistence type="inferred from homology"/>
<keyword evidence="4" id="KW-1185">Reference proteome</keyword>
<evidence type="ECO:0000313" key="3">
    <source>
        <dbReference type="EMBL" id="NGZ83003.1"/>
    </source>
</evidence>
<comment type="similarity">
    <text evidence="1">Belongs to the RelE toxin family.</text>
</comment>
<dbReference type="Pfam" id="PF05016">
    <property type="entry name" value="ParE_toxin"/>
    <property type="match status" value="1"/>
</dbReference>
<comment type="caution">
    <text evidence="3">The sequence shown here is derived from an EMBL/GenBank/DDBJ whole genome shotgun (WGS) entry which is preliminary data.</text>
</comment>
<dbReference type="Gene3D" id="3.30.2310.20">
    <property type="entry name" value="RelE-like"/>
    <property type="match status" value="1"/>
</dbReference>
<accession>A0ABX0FEN8</accession>
<name>A0ABX0FEN8_9BURK</name>
<dbReference type="RefSeq" id="WP_166097844.1">
    <property type="nucleotide sequence ID" value="NZ_JAADJT010000001.1"/>
</dbReference>
<evidence type="ECO:0000256" key="1">
    <source>
        <dbReference type="ARBA" id="ARBA00006226"/>
    </source>
</evidence>
<sequence length="92" mass="10341">MRRIAWSRQAIRDMASIGRHIAADSPANAGKLLDQILAKIIPLATYPKIGRIGGKPGTRELVVHTHYLVIYRVLPDSITILRIKHVARKWPV</sequence>
<keyword evidence="2" id="KW-1277">Toxin-antitoxin system</keyword>
<reference evidence="3 4" key="1">
    <citation type="submission" date="2020-01" db="EMBL/GenBank/DDBJ databases">
        <authorList>
            <person name="Lee S.D."/>
        </authorList>
    </citation>
    <scope>NUCLEOTIDE SEQUENCE [LARGE SCALE GENOMIC DNA]</scope>
    <source>
        <strain evidence="3 4">SAP-35</strain>
    </source>
</reference>
<dbReference type="InterPro" id="IPR007712">
    <property type="entry name" value="RelE/ParE_toxin"/>
</dbReference>
<dbReference type="PANTHER" id="PTHR33755:SF6">
    <property type="entry name" value="PLASMID STABILIZATION SYSTEM PROTEIN"/>
    <property type="match status" value="1"/>
</dbReference>
<dbReference type="NCBIfam" id="TIGR02385">
    <property type="entry name" value="RelE_StbE"/>
    <property type="match status" value="1"/>
</dbReference>
<dbReference type="InterPro" id="IPR051803">
    <property type="entry name" value="TA_system_RelE-like_toxin"/>
</dbReference>
<dbReference type="EMBL" id="JAADJT010000001">
    <property type="protein sequence ID" value="NGZ83003.1"/>
    <property type="molecule type" value="Genomic_DNA"/>
</dbReference>